<dbReference type="GO" id="GO:1990169">
    <property type="term" value="P:stress response to copper ion"/>
    <property type="evidence" value="ECO:0007669"/>
    <property type="project" value="TreeGrafter"/>
</dbReference>
<dbReference type="Pfam" id="PF02151">
    <property type="entry name" value="UVR"/>
    <property type="match status" value="1"/>
</dbReference>
<dbReference type="KEGG" id="eff:skT53_23550"/>
<evidence type="ECO:0000313" key="3">
    <source>
        <dbReference type="Proteomes" id="UP000593802"/>
    </source>
</evidence>
<dbReference type="GO" id="GO:0005507">
    <property type="term" value="F:copper ion binding"/>
    <property type="evidence" value="ECO:0007669"/>
    <property type="project" value="TreeGrafter"/>
</dbReference>
<dbReference type="GO" id="GO:0046870">
    <property type="term" value="F:cadmium ion binding"/>
    <property type="evidence" value="ECO:0007669"/>
    <property type="project" value="TreeGrafter"/>
</dbReference>
<dbReference type="PIRSF" id="PIRSF015034">
    <property type="entry name" value="YacH"/>
    <property type="match status" value="1"/>
</dbReference>
<dbReference type="PANTHER" id="PTHR38430:SF1">
    <property type="entry name" value="PROTEIN-ARGININE KINASE ACTIVATOR PROTEIN"/>
    <property type="match status" value="1"/>
</dbReference>
<proteinExistence type="predicted"/>
<dbReference type="Gene3D" id="4.10.860.10">
    <property type="entry name" value="UVR domain"/>
    <property type="match status" value="1"/>
</dbReference>
<sequence>MNCQECGQRPATVHFTKIIQGDKSEIHLCELCAREKGEWMNKSNGFSLNSLLSGLLNFDSTGATVSAPVRCSTCGLTYSQFSQVGRFGCADCYNHFRARIEPLARKIHGSTTHVGKVPSRAGGKIKLQRELSRLRTQLQNAIDHERFEEAAMLRDKIKEFEKQIGS</sequence>
<dbReference type="GO" id="GO:0050897">
    <property type="term" value="F:cobalt ion binding"/>
    <property type="evidence" value="ECO:0007669"/>
    <property type="project" value="TreeGrafter"/>
</dbReference>
<keyword evidence="3" id="KW-1185">Reference proteome</keyword>
<dbReference type="EMBL" id="AP023366">
    <property type="protein sequence ID" value="BCJ87370.1"/>
    <property type="molecule type" value="Genomic_DNA"/>
</dbReference>
<evidence type="ECO:0000259" key="1">
    <source>
        <dbReference type="PROSITE" id="PS50151"/>
    </source>
</evidence>
<feature type="domain" description="UVR" evidence="1">
    <location>
        <begin position="128"/>
        <end position="163"/>
    </location>
</feature>
<dbReference type="AlphaFoldDB" id="A0A7I8DFM7"/>
<dbReference type="InterPro" id="IPR001943">
    <property type="entry name" value="UVR_dom"/>
</dbReference>
<gene>
    <name evidence="2" type="ORF">skT53_23550</name>
</gene>
<organism evidence="2 3">
    <name type="scientific">Effusibacillus dendaii</name>
    <dbReference type="NCBI Taxonomy" id="2743772"/>
    <lineage>
        <taxon>Bacteria</taxon>
        <taxon>Bacillati</taxon>
        <taxon>Bacillota</taxon>
        <taxon>Bacilli</taxon>
        <taxon>Bacillales</taxon>
        <taxon>Alicyclobacillaceae</taxon>
        <taxon>Effusibacillus</taxon>
    </lineage>
</organism>
<dbReference type="InterPro" id="IPR036876">
    <property type="entry name" value="UVR_dom_sf"/>
</dbReference>
<reference evidence="2 3" key="1">
    <citation type="submission" date="2020-08" db="EMBL/GenBank/DDBJ databases">
        <title>Complete Genome Sequence of Effusibacillus dendaii Strain skT53, Isolated from Farmland soil.</title>
        <authorList>
            <person name="Konishi T."/>
            <person name="Kawasaki H."/>
        </authorList>
    </citation>
    <scope>NUCLEOTIDE SEQUENCE [LARGE SCALE GENOMIC DNA]</scope>
    <source>
        <strain evidence="3">skT53</strain>
    </source>
</reference>
<accession>A0A7I8DFM7</accession>
<dbReference type="InterPro" id="IPR025542">
    <property type="entry name" value="YacH"/>
</dbReference>
<name>A0A7I8DFM7_9BACL</name>
<dbReference type="GO" id="GO:1990170">
    <property type="term" value="P:stress response to cadmium ion"/>
    <property type="evidence" value="ECO:0007669"/>
    <property type="project" value="TreeGrafter"/>
</dbReference>
<dbReference type="PROSITE" id="PS50151">
    <property type="entry name" value="UVR"/>
    <property type="match status" value="1"/>
</dbReference>
<evidence type="ECO:0000313" key="2">
    <source>
        <dbReference type="EMBL" id="BCJ87370.1"/>
    </source>
</evidence>
<protein>
    <recommendedName>
        <fullName evidence="1">UVR domain-containing protein</fullName>
    </recommendedName>
</protein>
<dbReference type="RefSeq" id="WP_200757282.1">
    <property type="nucleotide sequence ID" value="NZ_AP023366.1"/>
</dbReference>
<dbReference type="SUPFAM" id="SSF46600">
    <property type="entry name" value="C-terminal UvrC-binding domain of UvrB"/>
    <property type="match status" value="1"/>
</dbReference>
<dbReference type="PANTHER" id="PTHR38430">
    <property type="entry name" value="PROTEIN-ARGININE KINASE ACTIVATOR PROTEIN"/>
    <property type="match status" value="1"/>
</dbReference>
<dbReference type="GO" id="GO:0008270">
    <property type="term" value="F:zinc ion binding"/>
    <property type="evidence" value="ECO:0007669"/>
    <property type="project" value="TreeGrafter"/>
</dbReference>
<dbReference type="Proteomes" id="UP000593802">
    <property type="component" value="Chromosome"/>
</dbReference>